<dbReference type="CDD" id="cd12915">
    <property type="entry name" value="PDC2_DGC_like"/>
    <property type="match status" value="1"/>
</dbReference>
<sequence>MFFSKGQEDALVQDGESRGKAQAVKRDAQLATCLLLVVFVSVLAATFWQIASARQRALAEIETHNRNLAQTLDTYAEGVLTQSSMLLLGMAERLEVEGVTSGHLQRMQQLVNRQTHLLNQLNELLVLDARGQWLMSSRGAFPPGSNSADRSFFLHHRDSPSQDVLIGPPIRSRSTGEWVLTVSRRFEDRQGRFAGVIVVALGMEHFLDLFGKIDIGKQGVIALATASGQLLVRHPFREQNLGQDFSRSPNFLRYYAGLKSGTASFRSGIDGTERLYAFRSNDRYPIFTTVAQGKHEALGTWRRQTLLTAGVVLSLLAAIAVIGWRLIRTIGLRVRAEASLLAAREKLLKANRQLEQLAIQDPLTHLANRRHFDEVLEREARRAAREETPLVLLLVDLDHFKGFNDSYGHVAGDECLKAVSRQLALCAQRPGDLAARYGGEELGIILPNTTLEGAMHVARLLQERIQDLDIAHRASPFGCVTVSIGVASLHTEQGPLSPVQLVEAADRALYRAKAAGRNRAER</sequence>
<dbReference type="Gene3D" id="3.30.70.270">
    <property type="match status" value="1"/>
</dbReference>
<evidence type="ECO:0000256" key="6">
    <source>
        <dbReference type="ARBA" id="ARBA00023136"/>
    </source>
</evidence>
<comment type="catalytic activity">
    <reaction evidence="7">
        <text>2 GTP = 3',3'-c-di-GMP + 2 diphosphate</text>
        <dbReference type="Rhea" id="RHEA:24898"/>
        <dbReference type="ChEBI" id="CHEBI:33019"/>
        <dbReference type="ChEBI" id="CHEBI:37565"/>
        <dbReference type="ChEBI" id="CHEBI:58805"/>
        <dbReference type="EC" id="2.7.7.65"/>
    </reaction>
</comment>
<keyword evidence="5 9" id="KW-1133">Transmembrane helix</keyword>
<dbReference type="InterPro" id="IPR029787">
    <property type="entry name" value="Nucleotide_cyclase"/>
</dbReference>
<evidence type="ECO:0000256" key="2">
    <source>
        <dbReference type="ARBA" id="ARBA00012528"/>
    </source>
</evidence>
<dbReference type="InterPro" id="IPR043128">
    <property type="entry name" value="Rev_trsase/Diguanyl_cyclase"/>
</dbReference>
<evidence type="ECO:0000313" key="11">
    <source>
        <dbReference type="EMBL" id="MCT9811201.1"/>
    </source>
</evidence>
<dbReference type="PROSITE" id="PS50887">
    <property type="entry name" value="GGDEF"/>
    <property type="match status" value="1"/>
</dbReference>
<organism evidence="11 12">
    <name type="scientific">Acidovorax bellezanensis</name>
    <dbReference type="NCBI Taxonomy" id="2976702"/>
    <lineage>
        <taxon>Bacteria</taxon>
        <taxon>Pseudomonadati</taxon>
        <taxon>Pseudomonadota</taxon>
        <taxon>Betaproteobacteria</taxon>
        <taxon>Burkholderiales</taxon>
        <taxon>Comamonadaceae</taxon>
        <taxon>Acidovorax</taxon>
    </lineage>
</organism>
<proteinExistence type="predicted"/>
<evidence type="ECO:0000256" key="9">
    <source>
        <dbReference type="SAM" id="Phobius"/>
    </source>
</evidence>
<evidence type="ECO:0000256" key="7">
    <source>
        <dbReference type="ARBA" id="ARBA00034247"/>
    </source>
</evidence>
<dbReference type="EMBL" id="JAODYH010000004">
    <property type="protein sequence ID" value="MCT9811201.1"/>
    <property type="molecule type" value="Genomic_DNA"/>
</dbReference>
<evidence type="ECO:0000256" key="8">
    <source>
        <dbReference type="SAM" id="Coils"/>
    </source>
</evidence>
<evidence type="ECO:0000313" key="12">
    <source>
        <dbReference type="Proteomes" id="UP001525968"/>
    </source>
</evidence>
<reference evidence="11 12" key="1">
    <citation type="submission" date="2022-09" db="EMBL/GenBank/DDBJ databases">
        <title>Draft genome of isolate Be4.</title>
        <authorList>
            <person name="Sanchez-Castro I."/>
            <person name="Martinez-Rodriguez P."/>
            <person name="Descostes M."/>
            <person name="Merroun M."/>
        </authorList>
    </citation>
    <scope>NUCLEOTIDE SEQUENCE [LARGE SCALE GENOMIC DNA]</scope>
    <source>
        <strain evidence="11 12">Be4</strain>
    </source>
</reference>
<accession>A0ABT2PMX4</accession>
<dbReference type="EC" id="2.7.7.65" evidence="2"/>
<evidence type="ECO:0000256" key="5">
    <source>
        <dbReference type="ARBA" id="ARBA00022989"/>
    </source>
</evidence>
<comment type="subcellular location">
    <subcellularLocation>
        <location evidence="1">Cell membrane</location>
        <topology evidence="1">Multi-pass membrane protein</topology>
    </subcellularLocation>
</comment>
<dbReference type="Gene3D" id="3.30.450.20">
    <property type="entry name" value="PAS domain"/>
    <property type="match status" value="2"/>
</dbReference>
<keyword evidence="4 9" id="KW-0812">Transmembrane</keyword>
<dbReference type="PANTHER" id="PTHR45138">
    <property type="entry name" value="REGULATORY COMPONENTS OF SENSORY TRANSDUCTION SYSTEM"/>
    <property type="match status" value="1"/>
</dbReference>
<dbReference type="RefSeq" id="WP_261500403.1">
    <property type="nucleotide sequence ID" value="NZ_JAODYH010000004.1"/>
</dbReference>
<dbReference type="CDD" id="cd01949">
    <property type="entry name" value="GGDEF"/>
    <property type="match status" value="1"/>
</dbReference>
<gene>
    <name evidence="11" type="ORF">N0K08_11190</name>
</gene>
<comment type="caution">
    <text evidence="11">The sequence shown here is derived from an EMBL/GenBank/DDBJ whole genome shotgun (WGS) entry which is preliminary data.</text>
</comment>
<dbReference type="CDD" id="cd12914">
    <property type="entry name" value="PDC1_DGC_like"/>
    <property type="match status" value="1"/>
</dbReference>
<dbReference type="InterPro" id="IPR033479">
    <property type="entry name" value="dCache_1"/>
</dbReference>
<dbReference type="Pfam" id="PF00990">
    <property type="entry name" value="GGDEF"/>
    <property type="match status" value="1"/>
</dbReference>
<dbReference type="Proteomes" id="UP001525968">
    <property type="component" value="Unassembled WGS sequence"/>
</dbReference>
<feature type="transmembrane region" description="Helical" evidence="9">
    <location>
        <begin position="306"/>
        <end position="327"/>
    </location>
</feature>
<dbReference type="NCBIfam" id="TIGR00254">
    <property type="entry name" value="GGDEF"/>
    <property type="match status" value="1"/>
</dbReference>
<evidence type="ECO:0000256" key="3">
    <source>
        <dbReference type="ARBA" id="ARBA00022475"/>
    </source>
</evidence>
<keyword evidence="6 9" id="KW-0472">Membrane</keyword>
<feature type="domain" description="GGDEF" evidence="10">
    <location>
        <begin position="388"/>
        <end position="522"/>
    </location>
</feature>
<keyword evidence="12" id="KW-1185">Reference proteome</keyword>
<keyword evidence="8" id="KW-0175">Coiled coil</keyword>
<dbReference type="SMART" id="SM00267">
    <property type="entry name" value="GGDEF"/>
    <property type="match status" value="1"/>
</dbReference>
<dbReference type="SUPFAM" id="SSF55073">
    <property type="entry name" value="Nucleotide cyclase"/>
    <property type="match status" value="1"/>
</dbReference>
<name>A0ABT2PMX4_9BURK</name>
<keyword evidence="3" id="KW-1003">Cell membrane</keyword>
<dbReference type="InterPro" id="IPR000160">
    <property type="entry name" value="GGDEF_dom"/>
</dbReference>
<feature type="coiled-coil region" evidence="8">
    <location>
        <begin position="333"/>
        <end position="360"/>
    </location>
</feature>
<feature type="transmembrane region" description="Helical" evidence="9">
    <location>
        <begin position="28"/>
        <end position="48"/>
    </location>
</feature>
<dbReference type="InterPro" id="IPR050469">
    <property type="entry name" value="Diguanylate_Cyclase"/>
</dbReference>
<protein>
    <recommendedName>
        <fullName evidence="2">diguanylate cyclase</fullName>
        <ecNumber evidence="2">2.7.7.65</ecNumber>
    </recommendedName>
</protein>
<dbReference type="Pfam" id="PF02743">
    <property type="entry name" value="dCache_1"/>
    <property type="match status" value="1"/>
</dbReference>
<dbReference type="PANTHER" id="PTHR45138:SF9">
    <property type="entry name" value="DIGUANYLATE CYCLASE DGCM-RELATED"/>
    <property type="match status" value="1"/>
</dbReference>
<evidence type="ECO:0000259" key="10">
    <source>
        <dbReference type="PROSITE" id="PS50887"/>
    </source>
</evidence>
<evidence type="ECO:0000256" key="4">
    <source>
        <dbReference type="ARBA" id="ARBA00022692"/>
    </source>
</evidence>
<evidence type="ECO:0000256" key="1">
    <source>
        <dbReference type="ARBA" id="ARBA00004651"/>
    </source>
</evidence>